<dbReference type="KEGG" id="aue:C5O00_14130"/>
<evidence type="ECO:0000313" key="2">
    <source>
        <dbReference type="EMBL" id="AVI52233.1"/>
    </source>
</evidence>
<dbReference type="InterPro" id="IPR023393">
    <property type="entry name" value="START-like_dom_sf"/>
</dbReference>
<sequence>MYIFLSILGVILAVIIILILVAPLKYHINRSIVINRPLPEVFEYLRYVKNQDHWSPWKKKDPDMKQSFTGEDGTVGFVSSWEGNKDVGSGEQEIVKITENKRLDTELRFFKPWKSESDAYMEVDEVDGGTRVTWGFSGVNKRPYNVMMLFYNMDKAVGKDFEEGLTDLKKILES</sequence>
<dbReference type="AlphaFoldDB" id="A0A2S0I0S9"/>
<evidence type="ECO:0000256" key="1">
    <source>
        <dbReference type="SAM" id="Phobius"/>
    </source>
</evidence>
<protein>
    <submittedName>
        <fullName evidence="2">Polyketide cyclase</fullName>
    </submittedName>
</protein>
<keyword evidence="1" id="KW-0472">Membrane</keyword>
<dbReference type="CDD" id="cd07818">
    <property type="entry name" value="SRPBCC_1"/>
    <property type="match status" value="1"/>
</dbReference>
<keyword evidence="3" id="KW-1185">Reference proteome</keyword>
<feature type="transmembrane region" description="Helical" evidence="1">
    <location>
        <begin position="6"/>
        <end position="26"/>
    </location>
</feature>
<dbReference type="RefSeq" id="WP_105217472.1">
    <property type="nucleotide sequence ID" value="NZ_CP027062.1"/>
</dbReference>
<dbReference type="Pfam" id="PF10604">
    <property type="entry name" value="Polyketide_cyc2"/>
    <property type="match status" value="1"/>
</dbReference>
<dbReference type="SUPFAM" id="SSF55961">
    <property type="entry name" value="Bet v1-like"/>
    <property type="match status" value="1"/>
</dbReference>
<proteinExistence type="predicted"/>
<accession>A0A2S0I0S9</accession>
<keyword evidence="1" id="KW-0812">Transmembrane</keyword>
<reference evidence="2 3" key="1">
    <citation type="submission" date="2018-02" db="EMBL/GenBank/DDBJ databases">
        <title>Genomic analysis of the strain RR4-38 isolated from a seawater recirculating aquaculture system.</title>
        <authorList>
            <person name="Kim Y.-S."/>
            <person name="Jang Y.H."/>
            <person name="Kim K.-H."/>
        </authorList>
    </citation>
    <scope>NUCLEOTIDE SEQUENCE [LARGE SCALE GENOMIC DNA]</scope>
    <source>
        <strain evidence="2 3">RR4-38</strain>
    </source>
</reference>
<dbReference type="OrthoDB" id="9807923at2"/>
<dbReference type="EMBL" id="CP027062">
    <property type="protein sequence ID" value="AVI52233.1"/>
    <property type="molecule type" value="Genomic_DNA"/>
</dbReference>
<dbReference type="Proteomes" id="UP000238442">
    <property type="component" value="Chromosome"/>
</dbReference>
<evidence type="ECO:0000313" key="3">
    <source>
        <dbReference type="Proteomes" id="UP000238442"/>
    </source>
</evidence>
<organism evidence="2 3">
    <name type="scientific">Pukyongia salina</name>
    <dbReference type="NCBI Taxonomy" id="2094025"/>
    <lineage>
        <taxon>Bacteria</taxon>
        <taxon>Pseudomonadati</taxon>
        <taxon>Bacteroidota</taxon>
        <taxon>Flavobacteriia</taxon>
        <taxon>Flavobacteriales</taxon>
        <taxon>Flavobacteriaceae</taxon>
        <taxon>Pukyongia</taxon>
    </lineage>
</organism>
<gene>
    <name evidence="2" type="ORF">C5O00_14130</name>
</gene>
<dbReference type="InterPro" id="IPR019587">
    <property type="entry name" value="Polyketide_cyclase/dehydratase"/>
</dbReference>
<dbReference type="Gene3D" id="3.30.530.20">
    <property type="match status" value="1"/>
</dbReference>
<keyword evidence="1" id="KW-1133">Transmembrane helix</keyword>
<name>A0A2S0I0S9_9FLAO</name>